<dbReference type="GO" id="GO:0031663">
    <property type="term" value="P:lipopolysaccharide-mediated signaling pathway"/>
    <property type="evidence" value="ECO:0007669"/>
    <property type="project" value="TreeGrafter"/>
</dbReference>
<keyword evidence="2" id="KW-0963">Cytoplasm</keyword>
<keyword evidence="5" id="KW-0862">Zinc</keyword>
<evidence type="ECO:0000256" key="7">
    <source>
        <dbReference type="SAM" id="Coils"/>
    </source>
</evidence>
<dbReference type="PANTHER" id="PTHR10131:SF152">
    <property type="entry name" value="TNF RECEPTOR-ASSOCIATED FACTOR 6"/>
    <property type="match status" value="1"/>
</dbReference>
<dbReference type="RefSeq" id="XP_025417406.1">
    <property type="nucleotide sequence ID" value="XM_025561621.1"/>
</dbReference>
<name>A0A8B8G491_9HEMI</name>
<dbReference type="InterPro" id="IPR008974">
    <property type="entry name" value="TRAF-like"/>
</dbReference>
<dbReference type="GeneID" id="112688445"/>
<evidence type="ECO:0000256" key="5">
    <source>
        <dbReference type="ARBA" id="ARBA00022833"/>
    </source>
</evidence>
<comment type="subcellular location">
    <subcellularLocation>
        <location evidence="1">Cytoplasm</location>
    </subcellularLocation>
</comment>
<keyword evidence="7" id="KW-0175">Coiled coil</keyword>
<dbReference type="Pfam" id="PF13923">
    <property type="entry name" value="zf-C3HC4_2"/>
    <property type="match status" value="1"/>
</dbReference>
<dbReference type="InterPro" id="IPR001841">
    <property type="entry name" value="Znf_RING"/>
</dbReference>
<evidence type="ECO:0000256" key="4">
    <source>
        <dbReference type="ARBA" id="ARBA00022771"/>
    </source>
</evidence>
<dbReference type="PROSITE" id="PS00518">
    <property type="entry name" value="ZF_RING_1"/>
    <property type="match status" value="1"/>
</dbReference>
<gene>
    <name evidence="11 12" type="primary">LOC112688445</name>
</gene>
<evidence type="ECO:0000259" key="9">
    <source>
        <dbReference type="PROSITE" id="PS50144"/>
    </source>
</evidence>
<evidence type="ECO:0000256" key="6">
    <source>
        <dbReference type="PROSITE-ProRule" id="PRU00175"/>
    </source>
</evidence>
<evidence type="ECO:0000313" key="12">
    <source>
        <dbReference type="RefSeq" id="XP_025417407.1"/>
    </source>
</evidence>
<dbReference type="OrthoDB" id="6499288at2759"/>
<evidence type="ECO:0000313" key="10">
    <source>
        <dbReference type="Proteomes" id="UP000694846"/>
    </source>
</evidence>
<evidence type="ECO:0000313" key="11">
    <source>
        <dbReference type="RefSeq" id="XP_025417406.1"/>
    </source>
</evidence>
<dbReference type="InterPro" id="IPR049342">
    <property type="entry name" value="TRAF1-6_MATH_dom"/>
</dbReference>
<evidence type="ECO:0000256" key="1">
    <source>
        <dbReference type="ARBA" id="ARBA00004496"/>
    </source>
</evidence>
<dbReference type="SMART" id="SM00061">
    <property type="entry name" value="MATH"/>
    <property type="match status" value="1"/>
</dbReference>
<evidence type="ECO:0000259" key="8">
    <source>
        <dbReference type="PROSITE" id="PS50089"/>
    </source>
</evidence>
<reference evidence="11 12" key="1">
    <citation type="submission" date="2025-04" db="UniProtKB">
        <authorList>
            <consortium name="RefSeq"/>
        </authorList>
    </citation>
    <scope>IDENTIFICATION</scope>
    <source>
        <tissue evidence="11 12">Whole body</tissue>
    </source>
</reference>
<dbReference type="Proteomes" id="UP000694846">
    <property type="component" value="Unplaced"/>
</dbReference>
<evidence type="ECO:0000256" key="3">
    <source>
        <dbReference type="ARBA" id="ARBA00022723"/>
    </source>
</evidence>
<dbReference type="InterPro" id="IPR002083">
    <property type="entry name" value="MATH/TRAF_dom"/>
</dbReference>
<dbReference type="GO" id="GO:0005737">
    <property type="term" value="C:cytoplasm"/>
    <property type="evidence" value="ECO:0007669"/>
    <property type="project" value="UniProtKB-SubCell"/>
</dbReference>
<feature type="coiled-coil region" evidence="7">
    <location>
        <begin position="205"/>
        <end position="239"/>
    </location>
</feature>
<dbReference type="PROSITE" id="PS50089">
    <property type="entry name" value="ZF_RING_2"/>
    <property type="match status" value="1"/>
</dbReference>
<dbReference type="AlphaFoldDB" id="A0A8B8G491"/>
<dbReference type="GO" id="GO:0042981">
    <property type="term" value="P:regulation of apoptotic process"/>
    <property type="evidence" value="ECO:0007669"/>
    <property type="project" value="InterPro"/>
</dbReference>
<dbReference type="GO" id="GO:0043122">
    <property type="term" value="P:regulation of canonical NF-kappaB signal transduction"/>
    <property type="evidence" value="ECO:0007669"/>
    <property type="project" value="TreeGrafter"/>
</dbReference>
<dbReference type="Pfam" id="PF21355">
    <property type="entry name" value="TRAF-mep_MATH"/>
    <property type="match status" value="1"/>
</dbReference>
<dbReference type="Gene3D" id="2.60.210.10">
    <property type="entry name" value="Apoptosis, Tumor Necrosis Factor Receptor Associated Protein 2, Chain A"/>
    <property type="match status" value="1"/>
</dbReference>
<dbReference type="RefSeq" id="XP_025417407.1">
    <property type="nucleotide sequence ID" value="XM_025561622.1"/>
</dbReference>
<dbReference type="PIRSF" id="PIRSF015614">
    <property type="entry name" value="TRAF"/>
    <property type="match status" value="1"/>
</dbReference>
<dbReference type="Gene3D" id="3.30.40.10">
    <property type="entry name" value="Zinc/RING finger domain, C3HC4 (zinc finger)"/>
    <property type="match status" value="1"/>
</dbReference>
<dbReference type="SMART" id="SM00184">
    <property type="entry name" value="RING"/>
    <property type="match status" value="1"/>
</dbReference>
<keyword evidence="4 6" id="KW-0863">Zinc-finger</keyword>
<dbReference type="SUPFAM" id="SSF49599">
    <property type="entry name" value="TRAF domain-like"/>
    <property type="match status" value="1"/>
</dbReference>
<keyword evidence="10" id="KW-1185">Reference proteome</keyword>
<dbReference type="GO" id="GO:0061630">
    <property type="term" value="F:ubiquitin protein ligase activity"/>
    <property type="evidence" value="ECO:0007669"/>
    <property type="project" value="TreeGrafter"/>
</dbReference>
<dbReference type="SUPFAM" id="SSF57850">
    <property type="entry name" value="RING/U-box"/>
    <property type="match status" value="1"/>
</dbReference>
<accession>A0A8B8G491</accession>
<organism evidence="10 11">
    <name type="scientific">Sipha flava</name>
    <name type="common">yellow sugarcane aphid</name>
    <dbReference type="NCBI Taxonomy" id="143950"/>
    <lineage>
        <taxon>Eukaryota</taxon>
        <taxon>Metazoa</taxon>
        <taxon>Ecdysozoa</taxon>
        <taxon>Arthropoda</taxon>
        <taxon>Hexapoda</taxon>
        <taxon>Insecta</taxon>
        <taxon>Pterygota</taxon>
        <taxon>Neoptera</taxon>
        <taxon>Paraneoptera</taxon>
        <taxon>Hemiptera</taxon>
        <taxon>Sternorrhyncha</taxon>
        <taxon>Aphidomorpha</taxon>
        <taxon>Aphidoidea</taxon>
        <taxon>Aphididae</taxon>
        <taxon>Sipha</taxon>
    </lineage>
</organism>
<proteinExistence type="predicted"/>
<keyword evidence="3" id="KW-0479">Metal-binding</keyword>
<dbReference type="PROSITE" id="PS50144">
    <property type="entry name" value="MATH"/>
    <property type="match status" value="1"/>
</dbReference>
<evidence type="ECO:0000256" key="2">
    <source>
        <dbReference type="ARBA" id="ARBA00022490"/>
    </source>
</evidence>
<dbReference type="PANTHER" id="PTHR10131">
    <property type="entry name" value="TNF RECEPTOR ASSOCIATED FACTOR"/>
    <property type="match status" value="1"/>
</dbReference>
<protein>
    <submittedName>
        <fullName evidence="11 12">TNF receptor-associated factor 6-A-like</fullName>
    </submittedName>
</protein>
<dbReference type="InterPro" id="IPR013083">
    <property type="entry name" value="Znf_RING/FYVE/PHD"/>
</dbReference>
<feature type="domain" description="MATH" evidence="9">
    <location>
        <begin position="246"/>
        <end position="397"/>
    </location>
</feature>
<dbReference type="InterPro" id="IPR012227">
    <property type="entry name" value="TNF_rcpt-assoc_TRAF_met"/>
</dbReference>
<dbReference type="GO" id="GO:0008270">
    <property type="term" value="F:zinc ion binding"/>
    <property type="evidence" value="ECO:0007669"/>
    <property type="project" value="UniProtKB-KW"/>
</dbReference>
<sequence>MLSVINPRFECSICLNCLKDPMLTRCGHRFCYECIHEWLKRQSQSCPIDSLPLSIDGLFPDNYTKREIYEQTVTCLNNGCDAVVPLLEVDEHYTSCKFNKNPINGISDNICPFHLIGCKDIVKNKNELLNHLVMGVHRHVTLLSKSHIDLMNKIQNKDNAHSKALEATQLWDANKDPNSEKALMSNLYERIVVLEQINIEKDKDIERLNQNNAMKDKDIEQLSQTVNNLIIELGQTQNAISLVTCNGVYVWRFENFTESLKLMKEKPLQTRYYTPGFYTSSAGYKVCGRINISTDNRNLSLFIHMMRGDYDDTLIWPFSGQITLSLIHPTNPIQNTCLKMQSSPESEAFRRCSFGNNGIEVPPINPRAFGYTEFITVDEVLQNGYIKNDTIVIKIIVECI</sequence>
<dbReference type="InterPro" id="IPR017907">
    <property type="entry name" value="Znf_RING_CS"/>
</dbReference>
<dbReference type="GO" id="GO:0045087">
    <property type="term" value="P:innate immune response"/>
    <property type="evidence" value="ECO:0007669"/>
    <property type="project" value="TreeGrafter"/>
</dbReference>
<feature type="domain" description="RING-type" evidence="8">
    <location>
        <begin position="11"/>
        <end position="50"/>
    </location>
</feature>